<dbReference type="PROSITE" id="PS51918">
    <property type="entry name" value="RADICAL_SAM"/>
    <property type="match status" value="1"/>
</dbReference>
<evidence type="ECO:0000313" key="15">
    <source>
        <dbReference type="Proteomes" id="UP000279446"/>
    </source>
</evidence>
<dbReference type="GO" id="GO:1904047">
    <property type="term" value="F:S-adenosyl-L-methionine binding"/>
    <property type="evidence" value="ECO:0007669"/>
    <property type="project" value="UniProtKB-UniRule"/>
</dbReference>
<dbReference type="InterPro" id="IPR013785">
    <property type="entry name" value="Aldolase_TIM"/>
</dbReference>
<dbReference type="RefSeq" id="WP_127192914.1">
    <property type="nucleotide sequence ID" value="NZ_RZNY01000012.1"/>
</dbReference>
<evidence type="ECO:0000256" key="6">
    <source>
        <dbReference type="ARBA" id="ARBA00023004"/>
    </source>
</evidence>
<keyword evidence="8 12" id="KW-0342">GTP-binding</keyword>
<feature type="domain" description="Radical SAM core" evidence="13">
    <location>
        <begin position="9"/>
        <end position="225"/>
    </location>
</feature>
<dbReference type="InterPro" id="IPR058240">
    <property type="entry name" value="rSAM_sf"/>
</dbReference>
<dbReference type="CDD" id="cd21117">
    <property type="entry name" value="Twitch_MoaA"/>
    <property type="match status" value="1"/>
</dbReference>
<comment type="similarity">
    <text evidence="12">Belongs to the radical SAM superfamily. MoaA family.</text>
</comment>
<dbReference type="SFLD" id="SFLDG01067">
    <property type="entry name" value="SPASM/twitch_domain_containing"/>
    <property type="match status" value="1"/>
</dbReference>
<dbReference type="EC" id="4.1.99.22" evidence="1 12"/>
<feature type="binding site" evidence="12">
    <location>
        <position position="123"/>
    </location>
    <ligand>
        <name>S-adenosyl-L-methionine</name>
        <dbReference type="ChEBI" id="CHEBI:59789"/>
    </ligand>
</feature>
<feature type="binding site" evidence="12">
    <location>
        <position position="259"/>
    </location>
    <ligand>
        <name>[4Fe-4S] cluster</name>
        <dbReference type="ChEBI" id="CHEBI:49883"/>
        <label>2</label>
        <note>4Fe-4S-substrate</note>
    </ligand>
</feature>
<dbReference type="InterPro" id="IPR040064">
    <property type="entry name" value="MoaA-like"/>
</dbReference>
<dbReference type="GO" id="GO:0006777">
    <property type="term" value="P:Mo-molybdopterin cofactor biosynthetic process"/>
    <property type="evidence" value="ECO:0007669"/>
    <property type="project" value="UniProtKB-UniRule"/>
</dbReference>
<dbReference type="GO" id="GO:0046872">
    <property type="term" value="F:metal ion binding"/>
    <property type="evidence" value="ECO:0007669"/>
    <property type="project" value="UniProtKB-KW"/>
</dbReference>
<comment type="function">
    <text evidence="12">Catalyzes the cyclization of GTP to (8S)-3',8-cyclo-7,8-dihydroguanosine 5'-triphosphate.</text>
</comment>
<dbReference type="InterPro" id="IPR007197">
    <property type="entry name" value="rSAM"/>
</dbReference>
<evidence type="ECO:0000256" key="8">
    <source>
        <dbReference type="ARBA" id="ARBA00023134"/>
    </source>
</evidence>
<gene>
    <name evidence="12 14" type="primary">moaA</name>
    <name evidence="14" type="ORF">EJP82_15190</name>
</gene>
<dbReference type="CDD" id="cd01335">
    <property type="entry name" value="Radical_SAM"/>
    <property type="match status" value="1"/>
</dbReference>
<keyword evidence="15" id="KW-1185">Reference proteome</keyword>
<dbReference type="Pfam" id="PF06463">
    <property type="entry name" value="Mob_synth_C"/>
    <property type="match status" value="1"/>
</dbReference>
<dbReference type="HAMAP" id="MF_01225_B">
    <property type="entry name" value="MoaA_B"/>
    <property type="match status" value="1"/>
</dbReference>
<evidence type="ECO:0000256" key="5">
    <source>
        <dbReference type="ARBA" id="ARBA00022741"/>
    </source>
</evidence>
<dbReference type="EMBL" id="RZNY01000012">
    <property type="protein sequence ID" value="RUT45306.1"/>
    <property type="molecule type" value="Genomic_DNA"/>
</dbReference>
<keyword evidence="9 12" id="KW-0501">Molybdenum cofactor biosynthesis</keyword>
<evidence type="ECO:0000259" key="13">
    <source>
        <dbReference type="PROSITE" id="PS51918"/>
    </source>
</evidence>
<dbReference type="InterPro" id="IPR050105">
    <property type="entry name" value="MoCo_biosynth_MoaA/MoaC"/>
</dbReference>
<dbReference type="SUPFAM" id="SSF102114">
    <property type="entry name" value="Radical SAM enzymes"/>
    <property type="match status" value="1"/>
</dbReference>
<feature type="binding site" evidence="12">
    <location>
        <position position="68"/>
    </location>
    <ligand>
        <name>GTP</name>
        <dbReference type="ChEBI" id="CHEBI:37565"/>
    </ligand>
</feature>
<dbReference type="SFLD" id="SFLDG01383">
    <property type="entry name" value="cyclic_pyranopterin_phosphate"/>
    <property type="match status" value="1"/>
</dbReference>
<dbReference type="Gene3D" id="3.20.20.70">
    <property type="entry name" value="Aldolase class I"/>
    <property type="match status" value="1"/>
</dbReference>
<protein>
    <recommendedName>
        <fullName evidence="1 12">GTP 3',8-cyclase</fullName>
        <ecNumber evidence="1 12">4.1.99.22</ecNumber>
    </recommendedName>
    <alternativeName>
        <fullName evidence="12">Molybdenum cofactor biosynthesis protein A</fullName>
    </alternativeName>
</protein>
<evidence type="ECO:0000256" key="3">
    <source>
        <dbReference type="ARBA" id="ARBA00022691"/>
    </source>
</evidence>
<accession>A0A3S1EGN7</accession>
<feature type="binding site" evidence="12">
    <location>
        <position position="29"/>
    </location>
    <ligand>
        <name>[4Fe-4S] cluster</name>
        <dbReference type="ChEBI" id="CHEBI:49883"/>
        <label>1</label>
        <note>4Fe-4S-S-AdoMet</note>
    </ligand>
</feature>
<dbReference type="NCBIfam" id="NF001199">
    <property type="entry name" value="PRK00164.2-1"/>
    <property type="match status" value="1"/>
</dbReference>
<comment type="subunit">
    <text evidence="12">Monomer and homodimer.</text>
</comment>
<dbReference type="PANTHER" id="PTHR22960">
    <property type="entry name" value="MOLYBDOPTERIN COFACTOR SYNTHESIS PROTEIN A"/>
    <property type="match status" value="1"/>
</dbReference>
<feature type="binding site" evidence="12">
    <location>
        <position position="31"/>
    </location>
    <ligand>
        <name>S-adenosyl-L-methionine</name>
        <dbReference type="ChEBI" id="CHEBI:59789"/>
    </ligand>
</feature>
<name>A0A3S1EGN7_9BACL</name>
<evidence type="ECO:0000256" key="7">
    <source>
        <dbReference type="ARBA" id="ARBA00023014"/>
    </source>
</evidence>
<feature type="binding site" evidence="12">
    <location>
        <position position="99"/>
    </location>
    <ligand>
        <name>GTP</name>
        <dbReference type="ChEBI" id="CHEBI:37565"/>
    </ligand>
</feature>
<keyword evidence="7 12" id="KW-0411">Iron-sulfur</keyword>
<dbReference type="UniPathway" id="UPA00344"/>
<feature type="binding site" evidence="12">
    <location>
        <position position="262"/>
    </location>
    <ligand>
        <name>[4Fe-4S] cluster</name>
        <dbReference type="ChEBI" id="CHEBI:49883"/>
        <label>2</label>
        <note>4Fe-4S-substrate</note>
    </ligand>
</feature>
<feature type="binding site" evidence="12">
    <location>
        <position position="25"/>
    </location>
    <ligand>
        <name>[4Fe-4S] cluster</name>
        <dbReference type="ChEBI" id="CHEBI:49883"/>
        <label>1</label>
        <note>4Fe-4S-S-AdoMet</note>
    </ligand>
</feature>
<feature type="binding site" evidence="12">
    <location>
        <position position="18"/>
    </location>
    <ligand>
        <name>GTP</name>
        <dbReference type="ChEBI" id="CHEBI:37565"/>
    </ligand>
</feature>
<reference evidence="14 15" key="1">
    <citation type="submission" date="2018-12" db="EMBL/GenBank/DDBJ databases">
        <authorList>
            <person name="Sun L."/>
            <person name="Chen Z."/>
        </authorList>
    </citation>
    <scope>NUCLEOTIDE SEQUENCE [LARGE SCALE GENOMIC DNA]</scope>
    <source>
        <strain evidence="14 15">DSM 15890</strain>
    </source>
</reference>
<dbReference type="NCBIfam" id="TIGR02666">
    <property type="entry name" value="moaA"/>
    <property type="match status" value="1"/>
</dbReference>
<evidence type="ECO:0000256" key="9">
    <source>
        <dbReference type="ARBA" id="ARBA00023150"/>
    </source>
</evidence>
<dbReference type="GO" id="GO:0051539">
    <property type="term" value="F:4 iron, 4 sulfur cluster binding"/>
    <property type="evidence" value="ECO:0007669"/>
    <property type="project" value="UniProtKB-UniRule"/>
</dbReference>
<keyword evidence="3 12" id="KW-0949">S-adenosyl-L-methionine</keyword>
<comment type="caution">
    <text evidence="14">The sequence shown here is derived from an EMBL/GenBank/DDBJ whole genome shotgun (WGS) entry which is preliminary data.</text>
</comment>
<dbReference type="GO" id="GO:0061798">
    <property type="term" value="F:GTP 3',8'-cyclase activity"/>
    <property type="evidence" value="ECO:0007669"/>
    <property type="project" value="UniProtKB-UniRule"/>
</dbReference>
<comment type="pathway">
    <text evidence="12">Cofactor biosynthesis; molybdopterin biosynthesis.</text>
</comment>
<dbReference type="InterPro" id="IPR010505">
    <property type="entry name" value="MoaA_twitch"/>
</dbReference>
<feature type="binding site" evidence="12">
    <location>
        <position position="160"/>
    </location>
    <ligand>
        <name>GTP</name>
        <dbReference type="ChEBI" id="CHEBI:37565"/>
    </ligand>
</feature>
<dbReference type="SFLD" id="SFLDS00029">
    <property type="entry name" value="Radical_SAM"/>
    <property type="match status" value="1"/>
</dbReference>
<dbReference type="SMART" id="SM00729">
    <property type="entry name" value="Elp3"/>
    <property type="match status" value="1"/>
</dbReference>
<comment type="cofactor">
    <cofactor evidence="12">
        <name>[4Fe-4S] cluster</name>
        <dbReference type="ChEBI" id="CHEBI:49883"/>
    </cofactor>
    <text evidence="12">Binds 2 [4Fe-4S] clusters. Binds 1 [4Fe-4S] cluster coordinated with 3 cysteines and an exchangeable S-adenosyl-L-methionine and 1 [4Fe-4S] cluster coordinated with 3 cysteines and the GTP-derived substrate.</text>
</comment>
<dbReference type="InterPro" id="IPR000385">
    <property type="entry name" value="MoaA_NifB_PqqE_Fe-S-bd_CS"/>
</dbReference>
<evidence type="ECO:0000256" key="12">
    <source>
        <dbReference type="HAMAP-Rule" id="MF_01225"/>
    </source>
</evidence>
<feature type="binding site" evidence="12">
    <location>
        <begin position="264"/>
        <end position="266"/>
    </location>
    <ligand>
        <name>GTP</name>
        <dbReference type="ChEBI" id="CHEBI:37565"/>
    </ligand>
</feature>
<evidence type="ECO:0000256" key="10">
    <source>
        <dbReference type="ARBA" id="ARBA00023239"/>
    </source>
</evidence>
<dbReference type="GO" id="GO:0061799">
    <property type="term" value="F:cyclic pyranopterin monophosphate synthase activity"/>
    <property type="evidence" value="ECO:0007669"/>
    <property type="project" value="TreeGrafter"/>
</dbReference>
<dbReference type="InterPro" id="IPR006638">
    <property type="entry name" value="Elp3/MiaA/NifB-like_rSAM"/>
</dbReference>
<sequence>MTIQTLTDRFDRKHDYLRISVTDRCNLRCIYCMPEEGMEFEPAEHLLSYDEITSVVKVLAGMGVRKLRLTGGEPLVRKELDVLVAMLSQIPGIEDIALTTNGIYLASRAERLKQAGLTRVNISLDSLNSDRFKMITRGGDINKVLASIDACINVGLSPIKLNVVLMRGINDDEIADFLSLTMDRDINVRFIEYMPIGHHDSQWKSLYLPLKQVFDVCAENNWSFESISSLCSNGPSDNYKIAGAIGSFGLIHPISNHFCQTCNRLRLTADGYIKPCLAWSEQFQVRRVIGDDEAVRQLFLEALSTKPESHEMAKHLLEEQTTHMPTLRRMSQIGG</sequence>
<dbReference type="GO" id="GO:0005525">
    <property type="term" value="F:GTP binding"/>
    <property type="evidence" value="ECO:0007669"/>
    <property type="project" value="UniProtKB-UniRule"/>
</dbReference>
<keyword evidence="2 12" id="KW-0004">4Fe-4S</keyword>
<evidence type="ECO:0000256" key="4">
    <source>
        <dbReference type="ARBA" id="ARBA00022723"/>
    </source>
</evidence>
<dbReference type="Proteomes" id="UP000279446">
    <property type="component" value="Unassembled WGS sequence"/>
</dbReference>
<keyword evidence="4 12" id="KW-0479">Metal-binding</keyword>
<dbReference type="PROSITE" id="PS01305">
    <property type="entry name" value="MOAA_NIFB_PQQE"/>
    <property type="match status" value="1"/>
</dbReference>
<feature type="binding site" evidence="12">
    <location>
        <position position="72"/>
    </location>
    <ligand>
        <name>S-adenosyl-L-methionine</name>
        <dbReference type="ChEBI" id="CHEBI:59789"/>
    </ligand>
</feature>
<feature type="binding site" evidence="12">
    <location>
        <position position="194"/>
    </location>
    <ligand>
        <name>S-adenosyl-L-methionine</name>
        <dbReference type="ChEBI" id="CHEBI:59789"/>
    </ligand>
</feature>
<proteinExistence type="inferred from homology"/>
<dbReference type="SFLD" id="SFLDG01386">
    <property type="entry name" value="main_SPASM_domain-containing"/>
    <property type="match status" value="1"/>
</dbReference>
<evidence type="ECO:0000313" key="14">
    <source>
        <dbReference type="EMBL" id="RUT45306.1"/>
    </source>
</evidence>
<dbReference type="PANTHER" id="PTHR22960:SF0">
    <property type="entry name" value="MOLYBDENUM COFACTOR BIOSYNTHESIS PROTEIN 1"/>
    <property type="match status" value="1"/>
</dbReference>
<organism evidence="14 15">
    <name type="scientific">Paenibacillus anaericanus</name>
    <dbReference type="NCBI Taxonomy" id="170367"/>
    <lineage>
        <taxon>Bacteria</taxon>
        <taxon>Bacillati</taxon>
        <taxon>Bacillota</taxon>
        <taxon>Bacilli</taxon>
        <taxon>Bacillales</taxon>
        <taxon>Paenibacillaceae</taxon>
        <taxon>Paenibacillus</taxon>
    </lineage>
</organism>
<keyword evidence="10 12" id="KW-0456">Lyase</keyword>
<dbReference type="InterPro" id="IPR013483">
    <property type="entry name" value="MoaA"/>
</dbReference>
<feature type="binding site" evidence="12">
    <location>
        <position position="276"/>
    </location>
    <ligand>
        <name>[4Fe-4S] cluster</name>
        <dbReference type="ChEBI" id="CHEBI:49883"/>
        <label>2</label>
        <note>4Fe-4S-substrate</note>
    </ligand>
</feature>
<evidence type="ECO:0000256" key="1">
    <source>
        <dbReference type="ARBA" id="ARBA00012167"/>
    </source>
</evidence>
<comment type="catalytic activity">
    <reaction evidence="11 12">
        <text>GTP + AH2 + S-adenosyl-L-methionine = (8S)-3',8-cyclo-7,8-dihydroguanosine 5'-triphosphate + 5'-deoxyadenosine + L-methionine + A + H(+)</text>
        <dbReference type="Rhea" id="RHEA:49576"/>
        <dbReference type="ChEBI" id="CHEBI:13193"/>
        <dbReference type="ChEBI" id="CHEBI:15378"/>
        <dbReference type="ChEBI" id="CHEBI:17319"/>
        <dbReference type="ChEBI" id="CHEBI:17499"/>
        <dbReference type="ChEBI" id="CHEBI:37565"/>
        <dbReference type="ChEBI" id="CHEBI:57844"/>
        <dbReference type="ChEBI" id="CHEBI:59789"/>
        <dbReference type="ChEBI" id="CHEBI:131766"/>
        <dbReference type="EC" id="4.1.99.22"/>
    </reaction>
</comment>
<evidence type="ECO:0000256" key="2">
    <source>
        <dbReference type="ARBA" id="ARBA00022485"/>
    </source>
</evidence>
<feature type="binding site" evidence="12">
    <location>
        <position position="32"/>
    </location>
    <ligand>
        <name>[4Fe-4S] cluster</name>
        <dbReference type="ChEBI" id="CHEBI:49883"/>
        <label>1</label>
        <note>4Fe-4S-S-AdoMet</note>
    </ligand>
</feature>
<dbReference type="Pfam" id="PF04055">
    <property type="entry name" value="Radical_SAM"/>
    <property type="match status" value="1"/>
</dbReference>
<evidence type="ECO:0000256" key="11">
    <source>
        <dbReference type="ARBA" id="ARBA00048697"/>
    </source>
</evidence>
<keyword evidence="6 12" id="KW-0408">Iron</keyword>
<dbReference type="AlphaFoldDB" id="A0A3S1EGN7"/>
<keyword evidence="5 12" id="KW-0547">Nucleotide-binding</keyword>
<dbReference type="OrthoDB" id="9763993at2"/>